<accession>A0A0V7ZFK9</accession>
<name>A0A0V7ZFK9_9CYAN</name>
<keyword evidence="4" id="KW-0175">Coiled coil</keyword>
<evidence type="ECO:0000313" key="8">
    <source>
        <dbReference type="Proteomes" id="UP000053372"/>
    </source>
</evidence>
<dbReference type="EMBL" id="LMTZ01000142">
    <property type="protein sequence ID" value="KST63148.1"/>
    <property type="molecule type" value="Genomic_DNA"/>
</dbReference>
<evidence type="ECO:0000256" key="2">
    <source>
        <dbReference type="ARBA" id="ARBA00023125"/>
    </source>
</evidence>
<dbReference type="SUPFAM" id="SSF46955">
    <property type="entry name" value="Putative DNA-binding domain"/>
    <property type="match status" value="1"/>
</dbReference>
<proteinExistence type="predicted"/>
<evidence type="ECO:0000313" key="7">
    <source>
        <dbReference type="EMBL" id="KST63208.1"/>
    </source>
</evidence>
<organism evidence="6 8">
    <name type="scientific">Mastigocoleus testarum BC008</name>
    <dbReference type="NCBI Taxonomy" id="371196"/>
    <lineage>
        <taxon>Bacteria</taxon>
        <taxon>Bacillati</taxon>
        <taxon>Cyanobacteriota</taxon>
        <taxon>Cyanophyceae</taxon>
        <taxon>Nostocales</taxon>
        <taxon>Hapalosiphonaceae</taxon>
        <taxon>Mastigocoleus</taxon>
    </lineage>
</organism>
<keyword evidence="1" id="KW-0805">Transcription regulation</keyword>
<dbReference type="GO" id="GO:0003700">
    <property type="term" value="F:DNA-binding transcription factor activity"/>
    <property type="evidence" value="ECO:0007669"/>
    <property type="project" value="InterPro"/>
</dbReference>
<dbReference type="PANTHER" id="PTHR30204">
    <property type="entry name" value="REDOX-CYCLING DRUG-SENSING TRANSCRIPTIONAL ACTIVATOR SOXR"/>
    <property type="match status" value="1"/>
</dbReference>
<protein>
    <submittedName>
        <fullName evidence="6">MerR family transcriptional regulator</fullName>
    </submittedName>
</protein>
<evidence type="ECO:0000259" key="5">
    <source>
        <dbReference type="PROSITE" id="PS50937"/>
    </source>
</evidence>
<dbReference type="Pfam" id="PF00376">
    <property type="entry name" value="MerR"/>
    <property type="match status" value="1"/>
</dbReference>
<keyword evidence="8" id="KW-1185">Reference proteome</keyword>
<dbReference type="RefSeq" id="WP_036268658.1">
    <property type="nucleotide sequence ID" value="NZ_LMTZ01000141.1"/>
</dbReference>
<dbReference type="EMBL" id="LMTZ01000141">
    <property type="protein sequence ID" value="KST63208.1"/>
    <property type="molecule type" value="Genomic_DNA"/>
</dbReference>
<reference evidence="6 8" key="1">
    <citation type="journal article" date="2015" name="Genome Announc.">
        <title>Draft Genome of the Euendolithic (true boring) Cyanobacterium Mastigocoleus testarum strain BC008.</title>
        <authorList>
            <person name="Guida B.S."/>
            <person name="Garcia-Pichel F."/>
        </authorList>
    </citation>
    <scope>NUCLEOTIDE SEQUENCE [LARGE SCALE GENOMIC DNA]</scope>
    <source>
        <strain evidence="6 8">BC008</strain>
    </source>
</reference>
<dbReference type="SMART" id="SM00422">
    <property type="entry name" value="HTH_MERR"/>
    <property type="match status" value="1"/>
</dbReference>
<keyword evidence="3" id="KW-0804">Transcription</keyword>
<dbReference type="Proteomes" id="UP000053372">
    <property type="component" value="Unassembled WGS sequence"/>
</dbReference>
<dbReference type="Gene3D" id="1.10.1660.10">
    <property type="match status" value="1"/>
</dbReference>
<dbReference type="PANTHER" id="PTHR30204:SF98">
    <property type="entry name" value="HTH-TYPE TRANSCRIPTIONAL REGULATOR ADHR"/>
    <property type="match status" value="1"/>
</dbReference>
<gene>
    <name evidence="6" type="ORF">BC008_12650</name>
    <name evidence="7" type="ORF">BC008_12945</name>
</gene>
<dbReference type="GO" id="GO:0003677">
    <property type="term" value="F:DNA binding"/>
    <property type="evidence" value="ECO:0007669"/>
    <property type="project" value="UniProtKB-KW"/>
</dbReference>
<evidence type="ECO:0000256" key="4">
    <source>
        <dbReference type="SAM" id="Coils"/>
    </source>
</evidence>
<feature type="coiled-coil region" evidence="4">
    <location>
        <begin position="92"/>
        <end position="119"/>
    </location>
</feature>
<feature type="domain" description="HTH merR-type" evidence="5">
    <location>
        <begin position="4"/>
        <end position="73"/>
    </location>
</feature>
<dbReference type="PROSITE" id="PS50937">
    <property type="entry name" value="HTH_MERR_2"/>
    <property type="match status" value="1"/>
</dbReference>
<dbReference type="InterPro" id="IPR015358">
    <property type="entry name" value="Tscrpt_reg_MerR_DNA-bd"/>
</dbReference>
<dbReference type="InterPro" id="IPR009061">
    <property type="entry name" value="DNA-bd_dom_put_sf"/>
</dbReference>
<dbReference type="AlphaFoldDB" id="A0A0V7ZFK9"/>
<evidence type="ECO:0000256" key="1">
    <source>
        <dbReference type="ARBA" id="ARBA00023015"/>
    </source>
</evidence>
<evidence type="ECO:0000256" key="3">
    <source>
        <dbReference type="ARBA" id="ARBA00023163"/>
    </source>
</evidence>
<evidence type="ECO:0000313" key="6">
    <source>
        <dbReference type="EMBL" id="KST63148.1"/>
    </source>
</evidence>
<keyword evidence="2" id="KW-0238">DNA-binding</keyword>
<dbReference type="InterPro" id="IPR047057">
    <property type="entry name" value="MerR_fam"/>
</dbReference>
<comment type="caution">
    <text evidence="6">The sequence shown here is derived from an EMBL/GenBank/DDBJ whole genome shotgun (WGS) entry which is preliminary data.</text>
</comment>
<dbReference type="Pfam" id="PF09278">
    <property type="entry name" value="MerR-DNA-bind"/>
    <property type="match status" value="1"/>
</dbReference>
<dbReference type="CDD" id="cd01109">
    <property type="entry name" value="HTH_YyaN"/>
    <property type="match status" value="1"/>
</dbReference>
<dbReference type="OrthoDB" id="9811174at2"/>
<dbReference type="InterPro" id="IPR000551">
    <property type="entry name" value="MerR-type_HTH_dom"/>
</dbReference>
<sequence>MDAELTIQQVAALTQLSTYTLRYYEQIGLLDRISRAPSGHRRYSKQDIAWINFLTKLRATGMSIVKMQQFAKLRRQGDSTIPERRFLLEVHQQEVQEQLNRLNQNLALIQDKIKLYKKMELDYDDTGSSEESGKEPL</sequence>